<dbReference type="AlphaFoldDB" id="A0AAV8RD80"/>
<dbReference type="EMBL" id="JAQQAF010000003">
    <property type="protein sequence ID" value="KAJ8500776.1"/>
    <property type="molecule type" value="Genomic_DNA"/>
</dbReference>
<dbReference type="InterPro" id="IPR015898">
    <property type="entry name" value="G-protein_gamma-like_dom"/>
</dbReference>
<comment type="caution">
    <text evidence="3">The sequence shown here is derived from an EMBL/GenBank/DDBJ whole genome shotgun (WGS) entry which is preliminary data.</text>
</comment>
<name>A0AAV8RD80_ENSVE</name>
<dbReference type="SMART" id="SM01224">
    <property type="entry name" value="G_gamma"/>
    <property type="match status" value="1"/>
</dbReference>
<dbReference type="Proteomes" id="UP001222027">
    <property type="component" value="Unassembled WGS sequence"/>
</dbReference>
<evidence type="ECO:0000256" key="1">
    <source>
        <dbReference type="SAM" id="Coils"/>
    </source>
</evidence>
<protein>
    <recommendedName>
        <fullName evidence="2">G protein gamma domain-containing protein</fullName>
    </recommendedName>
</protein>
<dbReference type="PANTHER" id="PTHR32378:SF10">
    <property type="entry name" value="GUANINE NUCLEOTIDE-BINDING PROTEIN SUBUNIT GAMMA 3"/>
    <property type="match status" value="1"/>
</dbReference>
<feature type="coiled-coil region" evidence="1">
    <location>
        <begin position="35"/>
        <end position="62"/>
    </location>
</feature>
<accession>A0AAV8RD80</accession>
<sequence>MGETVPTAPPLLAPPVVVVAPSPKSPPKYPDLCGRRRLQLELQILNREVGFIEEELQSLEGIQPVSRCCKEVNDFVGTKPDPLIPVSKRRHRSCCLWRWIRSKLCFNFSWICCFTVAENAAAARRLLAVVKEHASAARKFHALAAEHAAAAQRFLAVAGEHAAAAQKILAVAAKHAAAAQKILAVAVEHAAAAQKFLALVAEHAAAAPILVLEHAAAAQKILAVAAKPAAVAQMYLAANRNATA</sequence>
<reference evidence="3 4" key="1">
    <citation type="submission" date="2022-12" db="EMBL/GenBank/DDBJ databases">
        <title>Chromosome-scale assembly of the Ensete ventricosum genome.</title>
        <authorList>
            <person name="Dussert Y."/>
            <person name="Stocks J."/>
            <person name="Wendawek A."/>
            <person name="Woldeyes F."/>
            <person name="Nichols R.A."/>
            <person name="Borrell J.S."/>
        </authorList>
    </citation>
    <scope>NUCLEOTIDE SEQUENCE [LARGE SCALE GENOMIC DNA]</scope>
    <source>
        <strain evidence="4">cv. Maze</strain>
        <tissue evidence="3">Seeds</tissue>
    </source>
</reference>
<keyword evidence="1" id="KW-0175">Coiled coil</keyword>
<feature type="domain" description="G protein gamma" evidence="2">
    <location>
        <begin position="38"/>
        <end position="108"/>
    </location>
</feature>
<organism evidence="3 4">
    <name type="scientific">Ensete ventricosum</name>
    <name type="common">Abyssinian banana</name>
    <name type="synonym">Musa ensete</name>
    <dbReference type="NCBI Taxonomy" id="4639"/>
    <lineage>
        <taxon>Eukaryota</taxon>
        <taxon>Viridiplantae</taxon>
        <taxon>Streptophyta</taxon>
        <taxon>Embryophyta</taxon>
        <taxon>Tracheophyta</taxon>
        <taxon>Spermatophyta</taxon>
        <taxon>Magnoliopsida</taxon>
        <taxon>Liliopsida</taxon>
        <taxon>Zingiberales</taxon>
        <taxon>Musaceae</taxon>
        <taxon>Ensete</taxon>
    </lineage>
</organism>
<evidence type="ECO:0000259" key="2">
    <source>
        <dbReference type="SMART" id="SM01224"/>
    </source>
</evidence>
<keyword evidence="4" id="KW-1185">Reference proteome</keyword>
<dbReference type="InterPro" id="IPR055305">
    <property type="entry name" value="GG3-like"/>
</dbReference>
<evidence type="ECO:0000313" key="3">
    <source>
        <dbReference type="EMBL" id="KAJ8500776.1"/>
    </source>
</evidence>
<dbReference type="PANTHER" id="PTHR32378">
    <property type="entry name" value="GUANINE NUCLEOTIDE-BINDING PROTEIN SUBUNIT GAMMA 3"/>
    <property type="match status" value="1"/>
</dbReference>
<proteinExistence type="predicted"/>
<gene>
    <name evidence="3" type="ORF">OPV22_011328</name>
</gene>
<evidence type="ECO:0000313" key="4">
    <source>
        <dbReference type="Proteomes" id="UP001222027"/>
    </source>
</evidence>